<dbReference type="EC" id="3.2.1.26" evidence="4"/>
<feature type="domain" description="Glycosyl hydrolase family 32 C-terminal" evidence="6">
    <location>
        <begin position="378"/>
        <end position="461"/>
    </location>
</feature>
<comment type="similarity">
    <text evidence="1 4">Belongs to the glycosyl hydrolase 32 family.</text>
</comment>
<sequence>MSILMKSCFNYAIKEILFVVSLLLLGGIEATVNPRFYPRYHLAPPYGWMNDPNGFCVYKNEYHLFYQFNPNSSLEPGIANWGHAKSKDLFHWEHLPIALFPDQSYDDVGAFSGSAIVEDGNMYLFYTGNGKTQQTQELALSNDGYHIFKYQQNPIIIGEARQPNFRDPKVWKHKGTYYMVLGNSFVKHNKRYGRVLLYKSKDKYNWCEVAILAESDGFLGYMYECPDFFEIDGKFILMFSPQGVEPQGDSYKNLYQTGYIVGNFDYRTKKFKPITPFIELDHGHDFYATQSIEDNVGRRIVIAWLDMWETNYAEAKDGFTGQMTIPRTLTLSKNNSLLQKPVSEISTIRDKTLYKGSNKTKVKVALIDKIGEILVTAKRGTSFDVVIKSNDSSATATLSYDSASQYVSLNRGGKDGVRRAKWIPKGNIKWQIFVDASSIELFCGDGELTFSSRFFPKTDISVSLISTTPVNSFIVNALQRSVPYVCGI</sequence>
<name>A0A9N9R8H2_9NEOP</name>
<accession>A0A9N9R8H2</accession>
<dbReference type="InterPro" id="IPR001362">
    <property type="entry name" value="Glyco_hydro_32"/>
</dbReference>
<dbReference type="GO" id="GO:0005737">
    <property type="term" value="C:cytoplasm"/>
    <property type="evidence" value="ECO:0007669"/>
    <property type="project" value="InterPro"/>
</dbReference>
<protein>
    <recommendedName>
        <fullName evidence="4">Sucrose-6-phosphate hydrolase</fullName>
        <ecNumber evidence="4">3.2.1.26</ecNumber>
    </recommendedName>
</protein>
<evidence type="ECO:0000313" key="7">
    <source>
        <dbReference type="EMBL" id="CAG9791762.1"/>
    </source>
</evidence>
<proteinExistence type="inferred from homology"/>
<dbReference type="AlphaFoldDB" id="A0A9N9R8H2"/>
<dbReference type="InterPro" id="IPR006232">
    <property type="entry name" value="Suc6P_hydrolase"/>
</dbReference>
<reference evidence="7" key="2">
    <citation type="submission" date="2022-10" db="EMBL/GenBank/DDBJ databases">
        <authorList>
            <consortium name="ENA_rothamsted_submissions"/>
            <consortium name="culmorum"/>
            <person name="King R."/>
        </authorList>
    </citation>
    <scope>NUCLEOTIDE SEQUENCE</scope>
</reference>
<dbReference type="PROSITE" id="PS00609">
    <property type="entry name" value="GLYCOSYL_HYDROL_F32"/>
    <property type="match status" value="1"/>
</dbReference>
<dbReference type="GO" id="GO:0004564">
    <property type="term" value="F:beta-fructofuranosidase activity"/>
    <property type="evidence" value="ECO:0007669"/>
    <property type="project" value="UniProtKB-EC"/>
</dbReference>
<dbReference type="InterPro" id="IPR018053">
    <property type="entry name" value="Glyco_hydro_32_AS"/>
</dbReference>
<keyword evidence="8" id="KW-1185">Reference proteome</keyword>
<dbReference type="Proteomes" id="UP001153714">
    <property type="component" value="Chromosome 4"/>
</dbReference>
<dbReference type="InterPro" id="IPR023296">
    <property type="entry name" value="Glyco_hydro_beta-prop_sf"/>
</dbReference>
<evidence type="ECO:0000259" key="6">
    <source>
        <dbReference type="Pfam" id="PF08244"/>
    </source>
</evidence>
<organism evidence="7 8">
    <name type="scientific">Diatraea saccharalis</name>
    <name type="common">sugarcane borer</name>
    <dbReference type="NCBI Taxonomy" id="40085"/>
    <lineage>
        <taxon>Eukaryota</taxon>
        <taxon>Metazoa</taxon>
        <taxon>Ecdysozoa</taxon>
        <taxon>Arthropoda</taxon>
        <taxon>Hexapoda</taxon>
        <taxon>Insecta</taxon>
        <taxon>Pterygota</taxon>
        <taxon>Neoptera</taxon>
        <taxon>Endopterygota</taxon>
        <taxon>Lepidoptera</taxon>
        <taxon>Glossata</taxon>
        <taxon>Ditrysia</taxon>
        <taxon>Pyraloidea</taxon>
        <taxon>Crambidae</taxon>
        <taxon>Crambinae</taxon>
        <taxon>Diatraea</taxon>
    </lineage>
</organism>
<dbReference type="EMBL" id="OU893335">
    <property type="protein sequence ID" value="CAG9791762.1"/>
    <property type="molecule type" value="Genomic_DNA"/>
</dbReference>
<dbReference type="InterPro" id="IPR013320">
    <property type="entry name" value="ConA-like_dom_sf"/>
</dbReference>
<reference evidence="7" key="1">
    <citation type="submission" date="2021-12" db="EMBL/GenBank/DDBJ databases">
        <authorList>
            <person name="King R."/>
        </authorList>
    </citation>
    <scope>NUCLEOTIDE SEQUENCE</scope>
</reference>
<dbReference type="InterPro" id="IPR013189">
    <property type="entry name" value="Glyco_hydro_32_C"/>
</dbReference>
<dbReference type="InterPro" id="IPR051214">
    <property type="entry name" value="GH32_Enzymes"/>
</dbReference>
<dbReference type="SMART" id="SM00640">
    <property type="entry name" value="Glyco_32"/>
    <property type="match status" value="1"/>
</dbReference>
<dbReference type="NCBIfam" id="TIGR01322">
    <property type="entry name" value="scrB_fam"/>
    <property type="match status" value="1"/>
</dbReference>
<dbReference type="SUPFAM" id="SSF49899">
    <property type="entry name" value="Concanavalin A-like lectins/glucanases"/>
    <property type="match status" value="1"/>
</dbReference>
<dbReference type="SUPFAM" id="SSF75005">
    <property type="entry name" value="Arabinanase/levansucrase/invertase"/>
    <property type="match status" value="1"/>
</dbReference>
<evidence type="ECO:0000256" key="2">
    <source>
        <dbReference type="ARBA" id="ARBA00022801"/>
    </source>
</evidence>
<evidence type="ECO:0000256" key="3">
    <source>
        <dbReference type="ARBA" id="ARBA00023295"/>
    </source>
</evidence>
<keyword evidence="3 4" id="KW-0326">Glycosidase</keyword>
<evidence type="ECO:0000256" key="4">
    <source>
        <dbReference type="RuleBase" id="RU362110"/>
    </source>
</evidence>
<evidence type="ECO:0000313" key="8">
    <source>
        <dbReference type="Proteomes" id="UP001153714"/>
    </source>
</evidence>
<dbReference type="GO" id="GO:0005975">
    <property type="term" value="P:carbohydrate metabolic process"/>
    <property type="evidence" value="ECO:0007669"/>
    <property type="project" value="InterPro"/>
</dbReference>
<feature type="domain" description="Glycosyl hydrolase family 32 N-terminal" evidence="5">
    <location>
        <begin position="41"/>
        <end position="341"/>
    </location>
</feature>
<dbReference type="OrthoDB" id="202537at2759"/>
<dbReference type="PANTHER" id="PTHR43101:SF1">
    <property type="entry name" value="BETA-FRUCTOSIDASE"/>
    <property type="match status" value="1"/>
</dbReference>
<keyword evidence="2 4" id="KW-0378">Hydrolase</keyword>
<dbReference type="Gene3D" id="2.60.120.560">
    <property type="entry name" value="Exo-inulinase, domain 1"/>
    <property type="match status" value="1"/>
</dbReference>
<dbReference type="Gene3D" id="2.115.10.20">
    <property type="entry name" value="Glycosyl hydrolase domain, family 43"/>
    <property type="match status" value="1"/>
</dbReference>
<dbReference type="CDD" id="cd18623">
    <property type="entry name" value="GH32_ScrB-like"/>
    <property type="match status" value="1"/>
</dbReference>
<dbReference type="Pfam" id="PF00251">
    <property type="entry name" value="Glyco_hydro_32N"/>
    <property type="match status" value="1"/>
</dbReference>
<dbReference type="Pfam" id="PF08244">
    <property type="entry name" value="Glyco_hydro_32C"/>
    <property type="match status" value="1"/>
</dbReference>
<gene>
    <name evidence="7" type="ORF">DIATSA_LOCUS9356</name>
</gene>
<evidence type="ECO:0000259" key="5">
    <source>
        <dbReference type="Pfam" id="PF00251"/>
    </source>
</evidence>
<dbReference type="InterPro" id="IPR013148">
    <property type="entry name" value="Glyco_hydro_32_N"/>
</dbReference>
<comment type="catalytic activity">
    <reaction evidence="4">
        <text>Hydrolysis of terminal non-reducing beta-D-fructofuranoside residues in beta-D-fructofuranosides.</text>
        <dbReference type="EC" id="3.2.1.26"/>
    </reaction>
</comment>
<evidence type="ECO:0000256" key="1">
    <source>
        <dbReference type="ARBA" id="ARBA00009902"/>
    </source>
</evidence>
<dbReference type="PANTHER" id="PTHR43101">
    <property type="entry name" value="BETA-FRUCTOSIDASE"/>
    <property type="match status" value="1"/>
</dbReference>